<evidence type="ECO:0000313" key="1">
    <source>
        <dbReference type="EMBL" id="MBX69526.1"/>
    </source>
</evidence>
<protein>
    <submittedName>
        <fullName evidence="1">Uncharacterized protein</fullName>
    </submittedName>
</protein>
<accession>A0A2P2QR55</accession>
<dbReference type="EMBL" id="GGEC01089042">
    <property type="protein sequence ID" value="MBX69526.1"/>
    <property type="molecule type" value="Transcribed_RNA"/>
</dbReference>
<reference evidence="1" key="1">
    <citation type="submission" date="2018-02" db="EMBL/GenBank/DDBJ databases">
        <title>Rhizophora mucronata_Transcriptome.</title>
        <authorList>
            <person name="Meera S.P."/>
            <person name="Sreeshan A."/>
            <person name="Augustine A."/>
        </authorList>
    </citation>
    <scope>NUCLEOTIDE SEQUENCE</scope>
    <source>
        <tissue evidence="1">Leaf</tissue>
    </source>
</reference>
<proteinExistence type="predicted"/>
<organism evidence="1">
    <name type="scientific">Rhizophora mucronata</name>
    <name type="common">Asiatic mangrove</name>
    <dbReference type="NCBI Taxonomy" id="61149"/>
    <lineage>
        <taxon>Eukaryota</taxon>
        <taxon>Viridiplantae</taxon>
        <taxon>Streptophyta</taxon>
        <taxon>Embryophyta</taxon>
        <taxon>Tracheophyta</taxon>
        <taxon>Spermatophyta</taxon>
        <taxon>Magnoliopsida</taxon>
        <taxon>eudicotyledons</taxon>
        <taxon>Gunneridae</taxon>
        <taxon>Pentapetalae</taxon>
        <taxon>rosids</taxon>
        <taxon>fabids</taxon>
        <taxon>Malpighiales</taxon>
        <taxon>Rhizophoraceae</taxon>
        <taxon>Rhizophora</taxon>
    </lineage>
</organism>
<dbReference type="AlphaFoldDB" id="A0A2P2QR55"/>
<name>A0A2P2QR55_RHIMU</name>
<sequence>MQVLPIMKLTTSRPECSMQKCLTLLHKCPNT</sequence>